<evidence type="ECO:0000313" key="3">
    <source>
        <dbReference type="Proteomes" id="UP000216063"/>
    </source>
</evidence>
<dbReference type="InterPro" id="IPR011048">
    <property type="entry name" value="Haem_d1_sf"/>
</dbReference>
<reference evidence="2 3" key="1">
    <citation type="submission" date="2017-07" db="EMBL/GenBank/DDBJ databases">
        <title>The new phylogeny of genus Mycobacterium.</title>
        <authorList>
            <person name="Tortoli E."/>
            <person name="Trovato A."/>
            <person name="Cirillo D.M."/>
        </authorList>
    </citation>
    <scope>NUCLEOTIDE SEQUENCE [LARGE SCALE GENOMIC DNA]</scope>
    <source>
        <strain evidence="2 3">ATCC 33027</strain>
    </source>
</reference>
<dbReference type="SUPFAM" id="SSF51004">
    <property type="entry name" value="C-terminal (heme d1) domain of cytochrome cd1-nitrite reductase"/>
    <property type="match status" value="1"/>
</dbReference>
<gene>
    <name evidence="2" type="ORF">CG716_19730</name>
</gene>
<evidence type="ECO:0008006" key="4">
    <source>
        <dbReference type="Google" id="ProtNLM"/>
    </source>
</evidence>
<dbReference type="RefSeq" id="WP_133066986.1">
    <property type="nucleotide sequence ID" value="NZ_NOZR01000018.1"/>
</dbReference>
<evidence type="ECO:0000313" key="2">
    <source>
        <dbReference type="EMBL" id="OYN77081.1"/>
    </source>
</evidence>
<accession>A0A255DEL6</accession>
<feature type="compositionally biased region" description="Low complexity" evidence="1">
    <location>
        <begin position="43"/>
        <end position="59"/>
    </location>
</feature>
<feature type="region of interest" description="Disordered" evidence="1">
    <location>
        <begin position="43"/>
        <end position="79"/>
    </location>
</feature>
<dbReference type="AlphaFoldDB" id="A0A255DEL6"/>
<comment type="caution">
    <text evidence="2">The sequence shown here is derived from an EMBL/GenBank/DDBJ whole genome shotgun (WGS) entry which is preliminary data.</text>
</comment>
<organism evidence="2 3">
    <name type="scientific">Mycolicibacterium sphagni</name>
    <dbReference type="NCBI Taxonomy" id="1786"/>
    <lineage>
        <taxon>Bacteria</taxon>
        <taxon>Bacillati</taxon>
        <taxon>Actinomycetota</taxon>
        <taxon>Actinomycetes</taxon>
        <taxon>Mycobacteriales</taxon>
        <taxon>Mycobacteriaceae</taxon>
        <taxon>Mycolicibacterium</taxon>
    </lineage>
</organism>
<protein>
    <recommendedName>
        <fullName evidence="4">40-residue YVTN family beta-propeller repeat-containing protein</fullName>
    </recommendedName>
</protein>
<keyword evidence="3" id="KW-1185">Reference proteome</keyword>
<proteinExistence type="predicted"/>
<name>A0A255DEL6_9MYCO</name>
<dbReference type="InterPro" id="IPR015943">
    <property type="entry name" value="WD40/YVTN_repeat-like_dom_sf"/>
</dbReference>
<dbReference type="PROSITE" id="PS51257">
    <property type="entry name" value="PROKAR_LIPOPROTEIN"/>
    <property type="match status" value="1"/>
</dbReference>
<dbReference type="SUPFAM" id="SSF69322">
    <property type="entry name" value="Tricorn protease domain 2"/>
    <property type="match status" value="1"/>
</dbReference>
<dbReference type="EMBL" id="NOZR01000018">
    <property type="protein sequence ID" value="OYN77081.1"/>
    <property type="molecule type" value="Genomic_DNA"/>
</dbReference>
<sequence>MAGGAIRGFGVWLGAGAVSLGVGAAIACGCGVANADADNSHQAAHSTSAHSAASGTATGVKPAKPASSTGRVRTDAVPATPGQAADVALGGYFVGRSNRAASTARLSVTTATAAQTLSLGSVERGIQQAIDLLVPVINNTPIRDLLNIIDPPSGPGSTVLRLPQQPVSMVFSADGTRAFILTAPPGTGGLVGTYYPPGFAVVTEINTTNQTVVGVPVVVNGAPNAIVLSDDGTRAFVTTSKSVTVLNTAHCTVVGTPLGLGGSVTLVPGTTRGYLAAYSYDNAAGKYITTMTPIDGSNGTVAGNALVLDGIPVGTVAYSLDGTRAYLTTELDPLSADDAAAVTTINTVGNTIVGQPLVIDGFPIGGLILSPDGTRASQTTEVVGDTVVAVIDTASGTIVGQPIDIPGSTGTASGISNDGIGAMFSANGTRINRITQQGSSTVLTVINAADATVVGTPVVLPGNNYLLSTAVVPDPAGPLVYILADNDVPGFITSSVATVVDSSDSTMVGTPVTLQGSINGGDPLTVSPDGTRVYQTTVLDSDTLPYTTFVYTIGTDSTLVSSPVSITGTESAVSLVLKPDGSRAYQLTRDTAGHATITVIDTATGATLSSPFTNPNLAAGLTFAPGGGLAYALTAKYDVFSPFGTRLSVFDASKI</sequence>
<dbReference type="Proteomes" id="UP000216063">
    <property type="component" value="Unassembled WGS sequence"/>
</dbReference>
<evidence type="ECO:0000256" key="1">
    <source>
        <dbReference type="SAM" id="MobiDB-lite"/>
    </source>
</evidence>
<dbReference type="OrthoDB" id="4627279at2"/>
<dbReference type="Gene3D" id="2.130.10.10">
    <property type="entry name" value="YVTN repeat-like/Quinoprotein amine dehydrogenase"/>
    <property type="match status" value="2"/>
</dbReference>